<keyword evidence="10" id="KW-1185">Reference proteome</keyword>
<dbReference type="Pfam" id="PF03067">
    <property type="entry name" value="LPMO_10"/>
    <property type="match status" value="1"/>
</dbReference>
<dbReference type="PANTHER" id="PTHR34823">
    <property type="entry name" value="GLCNAC-BINDING PROTEIN A"/>
    <property type="match status" value="1"/>
</dbReference>
<dbReference type="GO" id="GO:0030246">
    <property type="term" value="F:carbohydrate binding"/>
    <property type="evidence" value="ECO:0007669"/>
    <property type="project" value="InterPro"/>
</dbReference>
<dbReference type="InterPro" id="IPR004302">
    <property type="entry name" value="Cellulose/chitin-bd_N"/>
</dbReference>
<dbReference type="InterPro" id="IPR036116">
    <property type="entry name" value="FN3_sf"/>
</dbReference>
<keyword evidence="6" id="KW-0326">Glycosidase</keyword>
<dbReference type="InterPro" id="IPR003961">
    <property type="entry name" value="FN3_dom"/>
</dbReference>
<dbReference type="Pfam" id="PF00041">
    <property type="entry name" value="fn3"/>
    <property type="match status" value="2"/>
</dbReference>
<dbReference type="GO" id="GO:0000272">
    <property type="term" value="P:polysaccharide catabolic process"/>
    <property type="evidence" value="ECO:0007669"/>
    <property type="project" value="UniProtKB-KW"/>
</dbReference>
<dbReference type="AlphaFoldDB" id="A0A073K7E2"/>
<dbReference type="SMART" id="SM00060">
    <property type="entry name" value="FN3"/>
    <property type="match status" value="2"/>
</dbReference>
<keyword evidence="3" id="KW-0732">Signal</keyword>
<sequence>MIKKFSFLSKETSARKKGVSAAIVATGIIGAMLIPDNAYAHGFVEKPSSRAALCSQSYGSLNLNCGNVMYEPQSLEAPKGFPVNGPTDGEIASAGGLFEGILDQQTANRWFKNSIAGGQNTFTWKYTAPHPTTKWHYYITKKGWDPNKPLTRANFEPIGTVEHNGSAASNNLTHTVNIPTDRSGYHVILAVWDVADTANAFYNVIDVNLINDVAPDIEAPTQPQNLHAIKITSNSAELKWDSSTDNVSVKEYKVFRDGKEITTVTGTTFTDKKLVASTDYSYTVKAVDTAGNMSKESKAISVKTLVESPDLEVPTQPKNLHSMGTTSSTVDLMWSPSEDNIAVNHYVVYREDANGKITKVGTSETTSFMDKNLQQNTVYKYTVTAVDTAGNESVRSNVFTVKTKEQSSFYPEWNPKSAYTKGDRVVYQGKTYEAVQSYQGNGDPNWIFALALWKEI</sequence>
<accession>A0A073K7E2</accession>
<dbReference type="InterPro" id="IPR051024">
    <property type="entry name" value="GlcNAc_Chitin_IntDeg"/>
</dbReference>
<evidence type="ECO:0000313" key="9">
    <source>
        <dbReference type="EMBL" id="KEK22421.1"/>
    </source>
</evidence>
<keyword evidence="7" id="KW-0624">Polysaccharide degradation</keyword>
<organism evidence="9 10">
    <name type="scientific">Bacillus gaemokensis</name>
    <dbReference type="NCBI Taxonomy" id="574375"/>
    <lineage>
        <taxon>Bacteria</taxon>
        <taxon>Bacillati</taxon>
        <taxon>Bacillota</taxon>
        <taxon>Bacilli</taxon>
        <taxon>Bacillales</taxon>
        <taxon>Bacillaceae</taxon>
        <taxon>Bacillus</taxon>
        <taxon>Bacillus cereus group</taxon>
    </lineage>
</organism>
<dbReference type="Pfam" id="PF02839">
    <property type="entry name" value="CBM_5_12"/>
    <property type="match status" value="1"/>
</dbReference>
<protein>
    <submittedName>
        <fullName evidence="9">Chitin-binding protein</fullName>
    </submittedName>
</protein>
<dbReference type="GO" id="GO:0004553">
    <property type="term" value="F:hydrolase activity, hydrolyzing O-glycosyl compounds"/>
    <property type="evidence" value="ECO:0007669"/>
    <property type="project" value="InterPro"/>
</dbReference>
<dbReference type="Gene3D" id="2.60.40.10">
    <property type="entry name" value="Immunoglobulins"/>
    <property type="match status" value="2"/>
</dbReference>
<dbReference type="InterPro" id="IPR036573">
    <property type="entry name" value="CBM_sf_5/12"/>
</dbReference>
<evidence type="ECO:0000256" key="5">
    <source>
        <dbReference type="ARBA" id="ARBA00023277"/>
    </source>
</evidence>
<evidence type="ECO:0000259" key="8">
    <source>
        <dbReference type="PROSITE" id="PS50853"/>
    </source>
</evidence>
<keyword evidence="5" id="KW-0119">Carbohydrate metabolism</keyword>
<evidence type="ECO:0000256" key="1">
    <source>
        <dbReference type="ARBA" id="ARBA00004613"/>
    </source>
</evidence>
<dbReference type="InterPro" id="IPR013783">
    <property type="entry name" value="Ig-like_fold"/>
</dbReference>
<dbReference type="EMBL" id="JOTM01000031">
    <property type="protein sequence ID" value="KEK22421.1"/>
    <property type="molecule type" value="Genomic_DNA"/>
</dbReference>
<name>A0A073K7E2_9BACI</name>
<dbReference type="RefSeq" id="WP_033677444.1">
    <property type="nucleotide sequence ID" value="NZ_JOTM01000031.1"/>
</dbReference>
<evidence type="ECO:0000256" key="6">
    <source>
        <dbReference type="ARBA" id="ARBA00023295"/>
    </source>
</evidence>
<dbReference type="CDD" id="cd00063">
    <property type="entry name" value="FN3"/>
    <property type="match status" value="2"/>
</dbReference>
<proteinExistence type="predicted"/>
<dbReference type="InterPro" id="IPR014756">
    <property type="entry name" value="Ig_E-set"/>
</dbReference>
<dbReference type="Gene3D" id="2.70.50.50">
    <property type="entry name" value="chitin-binding protein cbp21"/>
    <property type="match status" value="1"/>
</dbReference>
<feature type="domain" description="Fibronectin type-III" evidence="8">
    <location>
        <begin position="222"/>
        <end position="307"/>
    </location>
</feature>
<dbReference type="CDD" id="cd21177">
    <property type="entry name" value="LPMO_AA10"/>
    <property type="match status" value="1"/>
</dbReference>
<dbReference type="FunFam" id="2.70.50.50:FF:000001">
    <property type="entry name" value="Chitin-binding protein"/>
    <property type="match status" value="1"/>
</dbReference>
<evidence type="ECO:0000256" key="7">
    <source>
        <dbReference type="ARBA" id="ARBA00023326"/>
    </source>
</evidence>
<comment type="subcellular location">
    <subcellularLocation>
        <location evidence="1">Secreted</location>
    </subcellularLocation>
</comment>
<evidence type="ECO:0000256" key="3">
    <source>
        <dbReference type="ARBA" id="ARBA00022729"/>
    </source>
</evidence>
<dbReference type="FunFam" id="2.60.40.10:FF:001114">
    <property type="entry name" value="Chitinase A1"/>
    <property type="match status" value="2"/>
</dbReference>
<gene>
    <name evidence="9" type="ORF">BAGA_19255</name>
</gene>
<keyword evidence="2" id="KW-0964">Secreted</keyword>
<dbReference type="SUPFAM" id="SSF49265">
    <property type="entry name" value="Fibronectin type III"/>
    <property type="match status" value="1"/>
</dbReference>
<dbReference type="SMART" id="SM00495">
    <property type="entry name" value="ChtBD3"/>
    <property type="match status" value="1"/>
</dbReference>
<dbReference type="InterPro" id="IPR003610">
    <property type="entry name" value="CBM5/12"/>
</dbReference>
<dbReference type="Proteomes" id="UP000027778">
    <property type="component" value="Unassembled WGS sequence"/>
</dbReference>
<dbReference type="Gene3D" id="2.10.10.20">
    <property type="entry name" value="Carbohydrate-binding module superfamily 5/12"/>
    <property type="match status" value="1"/>
</dbReference>
<dbReference type="eggNOG" id="COG3397">
    <property type="taxonomic scope" value="Bacteria"/>
</dbReference>
<dbReference type="PROSITE" id="PS50853">
    <property type="entry name" value="FN3"/>
    <property type="match status" value="2"/>
</dbReference>
<comment type="caution">
    <text evidence="9">The sequence shown here is derived from an EMBL/GenBank/DDBJ whole genome shotgun (WGS) entry which is preliminary data.</text>
</comment>
<dbReference type="PANTHER" id="PTHR34823:SF1">
    <property type="entry name" value="CHITIN-BINDING TYPE-4 DOMAIN-CONTAINING PROTEIN"/>
    <property type="match status" value="1"/>
</dbReference>
<dbReference type="GO" id="GO:0005576">
    <property type="term" value="C:extracellular region"/>
    <property type="evidence" value="ECO:0007669"/>
    <property type="project" value="UniProtKB-SubCell"/>
</dbReference>
<dbReference type="STRING" id="574375.AZF08_17980"/>
<feature type="domain" description="Fibronectin type-III" evidence="8">
    <location>
        <begin position="316"/>
        <end position="406"/>
    </location>
</feature>
<keyword evidence="4" id="KW-0378">Hydrolase</keyword>
<reference evidence="9 10" key="1">
    <citation type="submission" date="2014-06" db="EMBL/GenBank/DDBJ databases">
        <title>Draft genome sequence of Bacillus gaemokensis JCM 15801 (MCCC 1A00707).</title>
        <authorList>
            <person name="Lai Q."/>
            <person name="Liu Y."/>
            <person name="Shao Z."/>
        </authorList>
    </citation>
    <scope>NUCLEOTIDE SEQUENCE [LARGE SCALE GENOMIC DNA]</scope>
    <source>
        <strain evidence="9 10">JCM 15801</strain>
    </source>
</reference>
<evidence type="ECO:0000313" key="10">
    <source>
        <dbReference type="Proteomes" id="UP000027778"/>
    </source>
</evidence>
<evidence type="ECO:0000256" key="2">
    <source>
        <dbReference type="ARBA" id="ARBA00022525"/>
    </source>
</evidence>
<dbReference type="CDD" id="cd12214">
    <property type="entry name" value="ChiA1_BD"/>
    <property type="match status" value="1"/>
</dbReference>
<evidence type="ECO:0000256" key="4">
    <source>
        <dbReference type="ARBA" id="ARBA00022801"/>
    </source>
</evidence>
<dbReference type="SUPFAM" id="SSF51055">
    <property type="entry name" value="Carbohydrate binding domain"/>
    <property type="match status" value="1"/>
</dbReference>
<dbReference type="SUPFAM" id="SSF81296">
    <property type="entry name" value="E set domains"/>
    <property type="match status" value="1"/>
</dbReference>